<dbReference type="EMBL" id="JBEPSM010000008">
    <property type="protein sequence ID" value="MET4636779.1"/>
    <property type="molecule type" value="Genomic_DNA"/>
</dbReference>
<organism evidence="2 3">
    <name type="scientific">Kaistia defluvii</name>
    <dbReference type="NCBI Taxonomy" id="410841"/>
    <lineage>
        <taxon>Bacteria</taxon>
        <taxon>Pseudomonadati</taxon>
        <taxon>Pseudomonadota</taxon>
        <taxon>Alphaproteobacteria</taxon>
        <taxon>Hyphomicrobiales</taxon>
        <taxon>Kaistiaceae</taxon>
        <taxon>Kaistia</taxon>
    </lineage>
</organism>
<evidence type="ECO:0000313" key="2">
    <source>
        <dbReference type="EMBL" id="MET4636779.1"/>
    </source>
</evidence>
<evidence type="ECO:0000313" key="3">
    <source>
        <dbReference type="Proteomes" id="UP001549321"/>
    </source>
</evidence>
<keyword evidence="3" id="KW-1185">Reference proteome</keyword>
<accession>A0ABV2R682</accession>
<feature type="region of interest" description="Disordered" evidence="1">
    <location>
        <begin position="1"/>
        <end position="34"/>
    </location>
</feature>
<proteinExistence type="predicted"/>
<gene>
    <name evidence="2" type="ORF">ABIE08_004745</name>
</gene>
<reference evidence="2 3" key="1">
    <citation type="submission" date="2024-06" db="EMBL/GenBank/DDBJ databases">
        <title>Sorghum-associated microbial communities from plants grown in Nebraska, USA.</title>
        <authorList>
            <person name="Schachtman D."/>
        </authorList>
    </citation>
    <scope>NUCLEOTIDE SEQUENCE [LARGE SCALE GENOMIC DNA]</scope>
    <source>
        <strain evidence="2 3">3207</strain>
    </source>
</reference>
<name>A0ABV2R682_9HYPH</name>
<sequence length="34" mass="3711">PNPTTVNPNPNLPKHIPKAAMPPVDKARPDPRET</sequence>
<protein>
    <submittedName>
        <fullName evidence="2">Uncharacterized protein</fullName>
    </submittedName>
</protein>
<feature type="non-terminal residue" evidence="2">
    <location>
        <position position="1"/>
    </location>
</feature>
<dbReference type="Proteomes" id="UP001549321">
    <property type="component" value="Unassembled WGS sequence"/>
</dbReference>
<feature type="compositionally biased region" description="Basic and acidic residues" evidence="1">
    <location>
        <begin position="25"/>
        <end position="34"/>
    </location>
</feature>
<evidence type="ECO:0000256" key="1">
    <source>
        <dbReference type="SAM" id="MobiDB-lite"/>
    </source>
</evidence>
<comment type="caution">
    <text evidence="2">The sequence shown here is derived from an EMBL/GenBank/DDBJ whole genome shotgun (WGS) entry which is preliminary data.</text>
</comment>